<evidence type="ECO:0000256" key="4">
    <source>
        <dbReference type="ARBA" id="ARBA00022833"/>
    </source>
</evidence>
<reference evidence="9 10" key="1">
    <citation type="submission" date="2023-10" db="EMBL/GenBank/DDBJ databases">
        <title>Chromosome-scale genome assembly provides insights into flower coloration mechanisms of Canna indica.</title>
        <authorList>
            <person name="Li C."/>
        </authorList>
    </citation>
    <scope>NUCLEOTIDE SEQUENCE [LARGE SCALE GENOMIC DNA]</scope>
    <source>
        <tissue evidence="9">Flower</tissue>
    </source>
</reference>
<dbReference type="GO" id="GO:0000209">
    <property type="term" value="P:protein polyubiquitination"/>
    <property type="evidence" value="ECO:0007669"/>
    <property type="project" value="InterPro"/>
</dbReference>
<dbReference type="SMART" id="SM00356">
    <property type="entry name" value="ZnF_C3H1"/>
    <property type="match status" value="4"/>
</dbReference>
<feature type="zinc finger region" description="C3H1-type" evidence="5">
    <location>
        <begin position="29"/>
        <end position="56"/>
    </location>
</feature>
<feature type="zinc finger region" description="C3H1-type" evidence="5">
    <location>
        <begin position="138"/>
        <end position="165"/>
    </location>
</feature>
<keyword evidence="2 5" id="KW-0479">Metal-binding</keyword>
<evidence type="ECO:0000256" key="2">
    <source>
        <dbReference type="ARBA" id="ARBA00022723"/>
    </source>
</evidence>
<evidence type="ECO:0000256" key="5">
    <source>
        <dbReference type="PROSITE-ProRule" id="PRU00723"/>
    </source>
</evidence>
<dbReference type="InterPro" id="IPR013083">
    <property type="entry name" value="Znf_RING/FYVE/PHD"/>
</dbReference>
<evidence type="ECO:0000256" key="1">
    <source>
        <dbReference type="ARBA" id="ARBA00022679"/>
    </source>
</evidence>
<dbReference type="EMBL" id="CP136890">
    <property type="protein sequence ID" value="WOK92000.1"/>
    <property type="molecule type" value="Genomic_DNA"/>
</dbReference>
<evidence type="ECO:0000313" key="10">
    <source>
        <dbReference type="Proteomes" id="UP001327560"/>
    </source>
</evidence>
<dbReference type="Gene3D" id="4.10.1000.10">
    <property type="entry name" value="Zinc finger, CCCH-type"/>
    <property type="match status" value="1"/>
</dbReference>
<feature type="domain" description="C3H1-type" evidence="8">
    <location>
        <begin position="329"/>
        <end position="358"/>
    </location>
</feature>
<accession>A0AAQ3JNA0</accession>
<dbReference type="SUPFAM" id="SSF90229">
    <property type="entry name" value="CCCH zinc finger"/>
    <property type="match status" value="1"/>
</dbReference>
<dbReference type="InterPro" id="IPR000571">
    <property type="entry name" value="Znf_CCCH"/>
</dbReference>
<gene>
    <name evidence="9" type="ORF">Cni_G00691</name>
</gene>
<name>A0AAQ3JNA0_9LILI</name>
<evidence type="ECO:0000313" key="9">
    <source>
        <dbReference type="EMBL" id="WOK92000.1"/>
    </source>
</evidence>
<evidence type="ECO:0000259" key="7">
    <source>
        <dbReference type="PROSITE" id="PS50089"/>
    </source>
</evidence>
<dbReference type="PROSITE" id="PS00518">
    <property type="entry name" value="ZF_RING_1"/>
    <property type="match status" value="1"/>
</dbReference>
<dbReference type="PANTHER" id="PTHR11224:SF10">
    <property type="entry name" value="IP09428P-RELATED"/>
    <property type="match status" value="1"/>
</dbReference>
<keyword evidence="4 5" id="KW-0862">Zinc</keyword>
<feature type="zinc finger region" description="C3H1-type" evidence="5">
    <location>
        <begin position="1"/>
        <end position="28"/>
    </location>
</feature>
<feature type="domain" description="RING-type" evidence="7">
    <location>
        <begin position="207"/>
        <end position="265"/>
    </location>
</feature>
<keyword evidence="1" id="KW-0808">Transferase</keyword>
<protein>
    <recommendedName>
        <fullName evidence="11">RING-type E3 ubiquitin transferase</fullName>
    </recommendedName>
</protein>
<feature type="domain" description="C3H1-type" evidence="8">
    <location>
        <begin position="1"/>
        <end position="28"/>
    </location>
</feature>
<evidence type="ECO:0008006" key="11">
    <source>
        <dbReference type="Google" id="ProtNLM"/>
    </source>
</evidence>
<keyword evidence="3 5" id="KW-0863">Zinc-finger</keyword>
<keyword evidence="6" id="KW-0472">Membrane</keyword>
<sequence length="458" mass="52237">MTRRVLCKYFARGTCLRGEYCDYSHDWRDHSNKVCIFNQKGLCNYGSRCRFSHVTVSLQGSSDATSSKSCPQVESSSQPSFPYSAFSNRESSQAFTTPEVLTASSQSLFPSYEGAQTHTLGADASINVNNHVPGGTRLADLQICSMNIDGICPNGKKCPHIHGDLCSICGTHCLHPFRPEESLEHIKVCQKNSKLLENLKYSQEIECSICLERVLSKPTEAGRKFGILSECDHPFCIECIRNWRKNTPASGIDLNTAVRACPVCRKHSYFVVPSVTWFSTNEEKQEIIDNYKEKLQYVSDFLCLKYSKFYTFFSILFFSHFPIYFIVFFGRSIDCKYFEFGNGTCPFGNICFYKHTYKPHAIRRNSNRPQRHRSRPHRPVPLVEDEDIDSEELDIIIGHLVDNDELANLAAIFGIYQEEDEPEYQDDEDLESLLATTLLLMRINSELSSDDDSYPIML</sequence>
<proteinExistence type="predicted"/>
<feature type="transmembrane region" description="Helical" evidence="6">
    <location>
        <begin position="309"/>
        <end position="329"/>
    </location>
</feature>
<dbReference type="PROSITE" id="PS50089">
    <property type="entry name" value="ZF_RING_2"/>
    <property type="match status" value="1"/>
</dbReference>
<dbReference type="PANTHER" id="PTHR11224">
    <property type="entry name" value="MAKORIN-RELATED"/>
    <property type="match status" value="1"/>
</dbReference>
<evidence type="ECO:0000259" key="8">
    <source>
        <dbReference type="PROSITE" id="PS50103"/>
    </source>
</evidence>
<dbReference type="Proteomes" id="UP001327560">
    <property type="component" value="Chromosome 1"/>
</dbReference>
<dbReference type="SMART" id="SM00184">
    <property type="entry name" value="RING"/>
    <property type="match status" value="1"/>
</dbReference>
<dbReference type="Pfam" id="PF00097">
    <property type="entry name" value="zf-C3HC4"/>
    <property type="match status" value="1"/>
</dbReference>
<dbReference type="Gene3D" id="1.20.120.1350">
    <property type="entry name" value="Pneumovirus matrix protein 2 (M2), zinc-binding domain"/>
    <property type="match status" value="1"/>
</dbReference>
<dbReference type="InterPro" id="IPR018957">
    <property type="entry name" value="Znf_C3HC4_RING-type"/>
</dbReference>
<evidence type="ECO:0000256" key="6">
    <source>
        <dbReference type="SAM" id="Phobius"/>
    </source>
</evidence>
<dbReference type="CDD" id="cd16521">
    <property type="entry name" value="RING-HC_MKRN"/>
    <property type="match status" value="1"/>
</dbReference>
<feature type="domain" description="C3H1-type" evidence="8">
    <location>
        <begin position="138"/>
        <end position="165"/>
    </location>
</feature>
<feature type="domain" description="C3H1-type" evidence="8">
    <location>
        <begin position="29"/>
        <end position="56"/>
    </location>
</feature>
<dbReference type="Pfam" id="PF00642">
    <property type="entry name" value="zf-CCCH"/>
    <property type="match status" value="2"/>
</dbReference>
<feature type="zinc finger region" description="C3H1-type" evidence="5">
    <location>
        <begin position="329"/>
        <end position="358"/>
    </location>
</feature>
<dbReference type="Gene3D" id="3.30.40.10">
    <property type="entry name" value="Zinc/RING finger domain, C3HC4 (zinc finger)"/>
    <property type="match status" value="1"/>
</dbReference>
<dbReference type="InterPro" id="IPR017907">
    <property type="entry name" value="Znf_RING_CS"/>
</dbReference>
<organism evidence="9 10">
    <name type="scientific">Canna indica</name>
    <name type="common">Indian-shot</name>
    <dbReference type="NCBI Taxonomy" id="4628"/>
    <lineage>
        <taxon>Eukaryota</taxon>
        <taxon>Viridiplantae</taxon>
        <taxon>Streptophyta</taxon>
        <taxon>Embryophyta</taxon>
        <taxon>Tracheophyta</taxon>
        <taxon>Spermatophyta</taxon>
        <taxon>Magnoliopsida</taxon>
        <taxon>Liliopsida</taxon>
        <taxon>Zingiberales</taxon>
        <taxon>Cannaceae</taxon>
        <taxon>Canna</taxon>
    </lineage>
</organism>
<dbReference type="AlphaFoldDB" id="A0AAQ3JNA0"/>
<keyword evidence="6" id="KW-1133">Transmembrane helix</keyword>
<evidence type="ECO:0000256" key="3">
    <source>
        <dbReference type="ARBA" id="ARBA00022771"/>
    </source>
</evidence>
<keyword evidence="10" id="KW-1185">Reference proteome</keyword>
<dbReference type="InterPro" id="IPR001841">
    <property type="entry name" value="Znf_RING"/>
</dbReference>
<dbReference type="GO" id="GO:0008270">
    <property type="term" value="F:zinc ion binding"/>
    <property type="evidence" value="ECO:0007669"/>
    <property type="project" value="UniProtKB-KW"/>
</dbReference>
<dbReference type="SUPFAM" id="SSF57850">
    <property type="entry name" value="RING/U-box"/>
    <property type="match status" value="1"/>
</dbReference>
<dbReference type="GO" id="GO:0061630">
    <property type="term" value="F:ubiquitin protein ligase activity"/>
    <property type="evidence" value="ECO:0007669"/>
    <property type="project" value="InterPro"/>
</dbReference>
<dbReference type="InterPro" id="IPR036855">
    <property type="entry name" value="Znf_CCCH_sf"/>
</dbReference>
<keyword evidence="6" id="KW-0812">Transmembrane</keyword>
<dbReference type="InterPro" id="IPR045072">
    <property type="entry name" value="MKRN-like"/>
</dbReference>
<dbReference type="PROSITE" id="PS50103">
    <property type="entry name" value="ZF_C3H1"/>
    <property type="match status" value="4"/>
</dbReference>